<dbReference type="InterPro" id="IPR013785">
    <property type="entry name" value="Aldolase_TIM"/>
</dbReference>
<evidence type="ECO:0000313" key="2">
    <source>
        <dbReference type="Proteomes" id="UP001320876"/>
    </source>
</evidence>
<name>A0ABT3GH85_9BACT</name>
<protein>
    <submittedName>
        <fullName evidence="1">Uncharacterized protein</fullName>
    </submittedName>
</protein>
<reference evidence="1 2" key="1">
    <citation type="submission" date="2022-10" db="EMBL/GenBank/DDBJ databases">
        <title>Luteolibacter arcticus strain CCTCC AB 2014275, whole genome shotgun sequencing project.</title>
        <authorList>
            <person name="Zhao G."/>
            <person name="Shen L."/>
        </authorList>
    </citation>
    <scope>NUCLEOTIDE SEQUENCE [LARGE SCALE GENOMIC DNA]</scope>
    <source>
        <strain evidence="1 2">CCTCC AB 2014275</strain>
    </source>
</reference>
<dbReference type="Gene3D" id="3.20.20.70">
    <property type="entry name" value="Aldolase class I"/>
    <property type="match status" value="1"/>
</dbReference>
<proteinExistence type="predicted"/>
<dbReference type="SUPFAM" id="SSF51445">
    <property type="entry name" value="(Trans)glycosidases"/>
    <property type="match status" value="1"/>
</dbReference>
<gene>
    <name evidence="1" type="ORF">OKA05_10465</name>
</gene>
<dbReference type="Proteomes" id="UP001320876">
    <property type="component" value="Unassembled WGS sequence"/>
</dbReference>
<evidence type="ECO:0000313" key="1">
    <source>
        <dbReference type="EMBL" id="MCW1922975.1"/>
    </source>
</evidence>
<dbReference type="EMBL" id="JAPDDT010000003">
    <property type="protein sequence ID" value="MCW1922975.1"/>
    <property type="molecule type" value="Genomic_DNA"/>
</dbReference>
<organism evidence="1 2">
    <name type="scientific">Luteolibacter arcticus</name>
    <dbReference type="NCBI Taxonomy" id="1581411"/>
    <lineage>
        <taxon>Bacteria</taxon>
        <taxon>Pseudomonadati</taxon>
        <taxon>Verrucomicrobiota</taxon>
        <taxon>Verrucomicrobiia</taxon>
        <taxon>Verrucomicrobiales</taxon>
        <taxon>Verrucomicrobiaceae</taxon>
        <taxon>Luteolibacter</taxon>
    </lineage>
</organism>
<comment type="caution">
    <text evidence="1">The sequence shown here is derived from an EMBL/GenBank/DDBJ whole genome shotgun (WGS) entry which is preliminary data.</text>
</comment>
<dbReference type="RefSeq" id="WP_264487081.1">
    <property type="nucleotide sequence ID" value="NZ_JAPDDT010000003.1"/>
</dbReference>
<sequence>MMLRLAIFVSFSTSLSALEWRAADGTRREFDFDGKVWRTTGFIDAGGQALPVASDEFHLRTMDDSEWTVDDYRSAGEPQKTAAGLVFRYVWPEGSALPENAPSKVTVTFESGSYLRKRIELEFPKAATLDRLEVERFTASGTTTRGGRGEPVFLGDRWFFGLEHPAGHTRYGDGNTPKPDSHRYELVGNYSFVDLEGRDREAKPRPGLLRMFHFPGFAKKEGERWVIRSQSAVAGVAKAGESVEQGFGRYLESVAKPARSFTHYNNWFDAAGKSLKGDNFINIHRQFQAALKGYDIKIDSMVPDDGWQDRASVWEPAAGHFPKGFEDVKALSESLRKDGTHLGLWLALDGTNTNVGWGETQGYKKAKPNQYFSQYFGHYSLSADGYRQQLEKQLRKLAGEARVNYFKHDFNHLSDTGDGCNHPATDRHGHEANVDAMISLLAATRDANPEVYQNLTNWVWFSPWWLMHGDALWMLAGDDGFNGNWPELSTRAMATTDRDAYIWRMWGDAADRPLVPVSRLMTHGIIRNPRGQMESPQDTLRDWADHVMMYYGRGIQMKEWYLTPAAMSADQWKSLATIHRWSERNFKALANNVWIGGRPDEGHVYGYAGWDGERGVLVARNPGPSPQVLRVPFDSASGFAGEVGKAYLARVVYPYHATSPAKFTAGRTMEIEIPGYETLAFEFEPGTSSAKPAATPALAVSVKAEGQAAMAKVDRLPEFAGRGELLVIGYPELPEVKIDGEIATPLRSSKAALNHYASYARAGMPSDRVRPWRMASFDLKSKAGKAVTVGVRGGETATRAEAWLLAETKATDETFNPRDLPWAVSANTRRQTQCLIAERELRATPVPLRALTEAELRGARKAWLTVEHFGITAGHGSKTLSLNGEKLADLPAGPDEWQTARLEIPASLMAKLKPENTLELRCSTADDKFKFRGLELRVELSDGSQVRSTAQDSPQTSAKDWAHFEGEAFPTDQAAKPVTLRFRAE</sequence>
<accession>A0ABT3GH85</accession>
<keyword evidence="2" id="KW-1185">Reference proteome</keyword>
<dbReference type="InterPro" id="IPR017853">
    <property type="entry name" value="GH"/>
</dbReference>